<dbReference type="RefSeq" id="WP_192769255.1">
    <property type="nucleotide sequence ID" value="NZ_JADBEB010000001.1"/>
</dbReference>
<proteinExistence type="predicted"/>
<dbReference type="SUPFAM" id="SSF46785">
    <property type="entry name" value="Winged helix' DNA-binding domain"/>
    <property type="match status" value="1"/>
</dbReference>
<keyword evidence="1" id="KW-0805">Transcription regulation</keyword>
<evidence type="ECO:0000313" key="5">
    <source>
        <dbReference type="EMBL" id="MBE1489868.1"/>
    </source>
</evidence>
<name>A0A927R1M1_9ACTN</name>
<keyword evidence="2 5" id="KW-0238">DNA-binding</keyword>
<dbReference type="EMBL" id="JADBEB010000001">
    <property type="protein sequence ID" value="MBE1489868.1"/>
    <property type="molecule type" value="Genomic_DNA"/>
</dbReference>
<protein>
    <submittedName>
        <fullName evidence="5">DNA-binding transcriptional ArsR family regulator</fullName>
    </submittedName>
</protein>
<dbReference type="Gene3D" id="1.10.10.10">
    <property type="entry name" value="Winged helix-like DNA-binding domain superfamily/Winged helix DNA-binding domain"/>
    <property type="match status" value="1"/>
</dbReference>
<dbReference type="Proteomes" id="UP000649753">
    <property type="component" value="Unassembled WGS sequence"/>
</dbReference>
<dbReference type="AlphaFoldDB" id="A0A927R1M1"/>
<dbReference type="InterPro" id="IPR051011">
    <property type="entry name" value="Metal_resp_trans_reg"/>
</dbReference>
<evidence type="ECO:0000256" key="1">
    <source>
        <dbReference type="ARBA" id="ARBA00023015"/>
    </source>
</evidence>
<dbReference type="PRINTS" id="PR00778">
    <property type="entry name" value="HTHARSR"/>
</dbReference>
<keyword evidence="6" id="KW-1185">Reference proteome</keyword>
<dbReference type="PANTHER" id="PTHR43132">
    <property type="entry name" value="ARSENICAL RESISTANCE OPERON REPRESSOR ARSR-RELATED"/>
    <property type="match status" value="1"/>
</dbReference>
<feature type="domain" description="HTH arsR-type" evidence="4">
    <location>
        <begin position="17"/>
        <end position="111"/>
    </location>
</feature>
<accession>A0A927R1M1</accession>
<organism evidence="5 6">
    <name type="scientific">Plantactinospora soyae</name>
    <dbReference type="NCBI Taxonomy" id="1544732"/>
    <lineage>
        <taxon>Bacteria</taxon>
        <taxon>Bacillati</taxon>
        <taxon>Actinomycetota</taxon>
        <taxon>Actinomycetes</taxon>
        <taxon>Micromonosporales</taxon>
        <taxon>Micromonosporaceae</taxon>
        <taxon>Plantactinospora</taxon>
    </lineage>
</organism>
<gene>
    <name evidence="5" type="ORF">H4W31_005506</name>
</gene>
<evidence type="ECO:0000256" key="2">
    <source>
        <dbReference type="ARBA" id="ARBA00023125"/>
    </source>
</evidence>
<dbReference type="PROSITE" id="PS50987">
    <property type="entry name" value="HTH_ARSR_2"/>
    <property type="match status" value="1"/>
</dbReference>
<dbReference type="SMART" id="SM00418">
    <property type="entry name" value="HTH_ARSR"/>
    <property type="match status" value="1"/>
</dbReference>
<dbReference type="InterPro" id="IPR001845">
    <property type="entry name" value="HTH_ArsR_DNA-bd_dom"/>
</dbReference>
<dbReference type="InterPro" id="IPR036390">
    <property type="entry name" value="WH_DNA-bd_sf"/>
</dbReference>
<sequence length="118" mass="12763">MYARDNAATADDGQQLPGSAQIEAAVTALRMLADPTRLRLLWLLRDGEYDVGSLAAEVGAARPAVSQHLAKLLLAGLVKVRRDGRRALYRARGGHVRRLVTEALHAAEHHLTGAPDHD</sequence>
<dbReference type="Pfam" id="PF01022">
    <property type="entry name" value="HTH_5"/>
    <property type="match status" value="1"/>
</dbReference>
<dbReference type="PANTHER" id="PTHR43132:SF8">
    <property type="entry name" value="HTH-TYPE TRANSCRIPTIONAL REGULATOR KMTR"/>
    <property type="match status" value="1"/>
</dbReference>
<dbReference type="NCBIfam" id="NF033788">
    <property type="entry name" value="HTH_metalloreg"/>
    <property type="match status" value="1"/>
</dbReference>
<dbReference type="GO" id="GO:0003677">
    <property type="term" value="F:DNA binding"/>
    <property type="evidence" value="ECO:0007669"/>
    <property type="project" value="UniProtKB-KW"/>
</dbReference>
<evidence type="ECO:0000259" key="4">
    <source>
        <dbReference type="PROSITE" id="PS50987"/>
    </source>
</evidence>
<dbReference type="GO" id="GO:0003700">
    <property type="term" value="F:DNA-binding transcription factor activity"/>
    <property type="evidence" value="ECO:0007669"/>
    <property type="project" value="InterPro"/>
</dbReference>
<dbReference type="InterPro" id="IPR011991">
    <property type="entry name" value="ArsR-like_HTH"/>
</dbReference>
<evidence type="ECO:0000256" key="3">
    <source>
        <dbReference type="ARBA" id="ARBA00023163"/>
    </source>
</evidence>
<comment type="caution">
    <text evidence="5">The sequence shown here is derived from an EMBL/GenBank/DDBJ whole genome shotgun (WGS) entry which is preliminary data.</text>
</comment>
<keyword evidence="3" id="KW-0804">Transcription</keyword>
<reference evidence="5" key="1">
    <citation type="submission" date="2020-10" db="EMBL/GenBank/DDBJ databases">
        <title>Sequencing the genomes of 1000 actinobacteria strains.</title>
        <authorList>
            <person name="Klenk H.-P."/>
        </authorList>
    </citation>
    <scope>NUCLEOTIDE SEQUENCE</scope>
    <source>
        <strain evidence="5">DSM 46832</strain>
    </source>
</reference>
<dbReference type="InterPro" id="IPR036388">
    <property type="entry name" value="WH-like_DNA-bd_sf"/>
</dbReference>
<dbReference type="CDD" id="cd00090">
    <property type="entry name" value="HTH_ARSR"/>
    <property type="match status" value="1"/>
</dbReference>
<evidence type="ECO:0000313" key="6">
    <source>
        <dbReference type="Proteomes" id="UP000649753"/>
    </source>
</evidence>